<dbReference type="Proteomes" id="UP000017175">
    <property type="component" value="Chromosome"/>
</dbReference>
<keyword evidence="1" id="KW-1133">Transmembrane helix</keyword>
<gene>
    <name evidence="2" type="ORF">B723_14540</name>
</gene>
<feature type="transmembrane region" description="Helical" evidence="1">
    <location>
        <begin position="356"/>
        <end position="373"/>
    </location>
</feature>
<feature type="transmembrane region" description="Helical" evidence="1">
    <location>
        <begin position="430"/>
        <end position="452"/>
    </location>
</feature>
<feature type="transmembrane region" description="Helical" evidence="1">
    <location>
        <begin position="379"/>
        <end position="399"/>
    </location>
</feature>
<feature type="transmembrane region" description="Helical" evidence="1">
    <location>
        <begin position="67"/>
        <end position="86"/>
    </location>
</feature>
<evidence type="ECO:0000256" key="1">
    <source>
        <dbReference type="SAM" id="Phobius"/>
    </source>
</evidence>
<sequence>MIYSFYSFAYLVLLISGTFWKITYGYVFLAIMVWLGFWLKTVVHLLFNYPFIEPTGLFKGTSEEWDSVLFIASIGATGIIIARIFFSVCFSSRSTLTVEEPAPPPWWYKYYKTSLWFVLAVSMIAFSVTNIYFSFQQIGLVPKTIIWPLNAIFSWLISTGFAMTGATLLWWEFLSKKANSNVIYIILLEAAISSISLLSRGLFIFHITPLYFSVFLNRKLIPPLGLKWTATLLSFTTIVFLSCYPLINSIRDSEYSGVAMTMPWQMEKKSLIDGKEYTTDAGTYLTETGINLKKSIMKLAAFSVDRWIGLEGLMASSAYPEKSPSLLFKLATEKAEIGKASIFQDIALSHYRFMDMRKFSFASLPGPISFFYLSNSLWILVGGMIFVTLFVITSEILIYKILKNPFLAALWGSIVSTAIAQLGINTPGLVIHLLLCSIGILTLFLFQNSFFITRFRIGKHAD</sequence>
<keyword evidence="1" id="KW-0472">Membrane</keyword>
<feature type="transmembrane region" description="Helical" evidence="1">
    <location>
        <begin position="6"/>
        <end position="22"/>
    </location>
</feature>
<evidence type="ECO:0000313" key="3">
    <source>
        <dbReference type="Proteomes" id="UP000017175"/>
    </source>
</evidence>
<feature type="transmembrane region" description="Helical" evidence="1">
    <location>
        <begin position="145"/>
        <end position="171"/>
    </location>
</feature>
<dbReference type="EMBL" id="CP010945">
    <property type="protein sequence ID" value="AKV07573.1"/>
    <property type="molecule type" value="Genomic_DNA"/>
</dbReference>
<name>A0A0K1QPD3_PSEFL</name>
<protein>
    <submittedName>
        <fullName evidence="2">Uncharacterized protein</fullName>
    </submittedName>
</protein>
<reference evidence="2 3" key="1">
    <citation type="journal article" date="2012" name="J. Bacteriol.">
        <title>Draft genome sequence of the cyanide-utilizing bacterium Pseudomonas fluorescens strain NCIMB 11764.</title>
        <authorList>
            <person name="Vilo C.A."/>
            <person name="Benedik M.J."/>
            <person name="Kunz D.A."/>
            <person name="Dong Q."/>
        </authorList>
    </citation>
    <scope>NUCLEOTIDE SEQUENCE [LARGE SCALE GENOMIC DNA]</scope>
    <source>
        <strain evidence="2 3">NCIMB 11764</strain>
    </source>
</reference>
<dbReference type="AlphaFoldDB" id="A0A0K1QPD3"/>
<proteinExistence type="predicted"/>
<evidence type="ECO:0000313" key="2">
    <source>
        <dbReference type="EMBL" id="AKV07573.1"/>
    </source>
</evidence>
<organism evidence="2 3">
    <name type="scientific">Pseudomonas fluorescens NCIMB 11764</name>
    <dbReference type="NCBI Taxonomy" id="1221522"/>
    <lineage>
        <taxon>Bacteria</taxon>
        <taxon>Pseudomonadati</taxon>
        <taxon>Pseudomonadota</taxon>
        <taxon>Gammaproteobacteria</taxon>
        <taxon>Pseudomonadales</taxon>
        <taxon>Pseudomonadaceae</taxon>
        <taxon>Pseudomonas</taxon>
    </lineage>
</organism>
<accession>A0A0K1QPD3</accession>
<dbReference type="eggNOG" id="ENOG503442U">
    <property type="taxonomic scope" value="Bacteria"/>
</dbReference>
<keyword evidence="1" id="KW-0812">Transmembrane</keyword>
<feature type="transmembrane region" description="Helical" evidence="1">
    <location>
        <begin position="183"/>
        <end position="208"/>
    </location>
</feature>
<feature type="transmembrane region" description="Helical" evidence="1">
    <location>
        <begin position="228"/>
        <end position="247"/>
    </location>
</feature>
<feature type="transmembrane region" description="Helical" evidence="1">
    <location>
        <begin position="115"/>
        <end position="133"/>
    </location>
</feature>
<feature type="transmembrane region" description="Helical" evidence="1">
    <location>
        <begin position="406"/>
        <end position="424"/>
    </location>
</feature>